<keyword evidence="1" id="KW-0732">Signal</keyword>
<protein>
    <recommendedName>
        <fullName evidence="4">RAQPRD family integrative conjugative element protein</fullName>
    </recommendedName>
</protein>
<feature type="chain" id="PRO_5012747125" description="RAQPRD family integrative conjugative element protein" evidence="1">
    <location>
        <begin position="21"/>
        <end position="111"/>
    </location>
</feature>
<evidence type="ECO:0000256" key="1">
    <source>
        <dbReference type="SAM" id="SignalP"/>
    </source>
</evidence>
<dbReference type="NCBIfam" id="TIGR01690">
    <property type="entry name" value="ICE_RAQPRD"/>
    <property type="match status" value="1"/>
</dbReference>
<accession>A0A1L7NF46</accession>
<proteinExistence type="predicted"/>
<dbReference type="RefSeq" id="WP_096426378.1">
    <property type="nucleotide sequence ID" value="NZ_AP015029.1"/>
</dbReference>
<name>A0A1L7NF46_PSEPU</name>
<sequence>MRTYAFPLLVICLATLPAVAQESRERSDLRLVQRQFIAIDQLAERAESSSDDAVGTRYRFDYPRFAADLKRVREGVQQYLSPSRAQPADLVELAGQYRAEVPHSSPSDEHD</sequence>
<dbReference type="InterPro" id="IPR019110">
    <property type="entry name" value="Uncharacterised_RAQPRD"/>
</dbReference>
<evidence type="ECO:0000313" key="3">
    <source>
        <dbReference type="Proteomes" id="UP000218731"/>
    </source>
</evidence>
<evidence type="ECO:0000313" key="2">
    <source>
        <dbReference type="EMBL" id="BAW24087.1"/>
    </source>
</evidence>
<dbReference type="Proteomes" id="UP000218731">
    <property type="component" value="Chromosome 1"/>
</dbReference>
<organism evidence="2 3">
    <name type="scientific">Pseudomonas putida</name>
    <name type="common">Arthrobacter siderocapsulatus</name>
    <dbReference type="NCBI Taxonomy" id="303"/>
    <lineage>
        <taxon>Bacteria</taxon>
        <taxon>Pseudomonadati</taxon>
        <taxon>Pseudomonadota</taxon>
        <taxon>Gammaproteobacteria</taxon>
        <taxon>Pseudomonadales</taxon>
        <taxon>Pseudomonadaceae</taxon>
        <taxon>Pseudomonas</taxon>
    </lineage>
</organism>
<feature type="signal peptide" evidence="1">
    <location>
        <begin position="1"/>
        <end position="20"/>
    </location>
</feature>
<dbReference type="Pfam" id="PF09686">
    <property type="entry name" value="Plasmid_RAQPRD"/>
    <property type="match status" value="1"/>
</dbReference>
<dbReference type="AlphaFoldDB" id="A0A1L7NF46"/>
<dbReference type="EMBL" id="AP015029">
    <property type="protein sequence ID" value="BAW24087.1"/>
    <property type="molecule type" value="Genomic_DNA"/>
</dbReference>
<reference evidence="2 3" key="1">
    <citation type="submission" date="2015-11" db="EMBL/GenBank/DDBJ databases">
        <title>Complete genome sequencing of a biphenyl-degrading bacterium, Pseudomonas putida KF715 (=NBRC110667).</title>
        <authorList>
            <person name="Suenaga H."/>
            <person name="Fujihara N."/>
            <person name="Watanabe T."/>
            <person name="Hirose J."/>
            <person name="Kimura N."/>
            <person name="Yamazoe A."/>
            <person name="Hosoyama A."/>
            <person name="Shimodaira J."/>
            <person name="Furukawa K."/>
        </authorList>
    </citation>
    <scope>NUCLEOTIDE SEQUENCE [LARGE SCALE GENOMIC DNA]</scope>
    <source>
        <strain evidence="2 3">KF715</strain>
    </source>
</reference>
<gene>
    <name evidence="2" type="ORF">KF715C_ch35140</name>
</gene>
<evidence type="ECO:0008006" key="4">
    <source>
        <dbReference type="Google" id="ProtNLM"/>
    </source>
</evidence>